<accession>A0A1M5SY03</accession>
<dbReference type="Pfam" id="PF13672">
    <property type="entry name" value="PP2C_2"/>
    <property type="match status" value="1"/>
</dbReference>
<feature type="domain" description="PPM-type phosphatase" evidence="1">
    <location>
        <begin position="30"/>
        <end position="225"/>
    </location>
</feature>
<keyword evidence="3" id="KW-1185">Reference proteome</keyword>
<evidence type="ECO:0000313" key="3">
    <source>
        <dbReference type="Proteomes" id="UP000184139"/>
    </source>
</evidence>
<dbReference type="InterPro" id="IPR001932">
    <property type="entry name" value="PPM-type_phosphatase-like_dom"/>
</dbReference>
<dbReference type="Gene3D" id="3.60.40.10">
    <property type="entry name" value="PPM-type phosphatase domain"/>
    <property type="match status" value="1"/>
</dbReference>
<dbReference type="EMBL" id="FQXS01000002">
    <property type="protein sequence ID" value="SHH43384.1"/>
    <property type="molecule type" value="Genomic_DNA"/>
</dbReference>
<proteinExistence type="predicted"/>
<protein>
    <submittedName>
        <fullName evidence="2">Protein phosphatase 2C</fullName>
    </submittedName>
</protein>
<dbReference type="Proteomes" id="UP000184139">
    <property type="component" value="Unassembled WGS sequence"/>
</dbReference>
<dbReference type="InterPro" id="IPR036457">
    <property type="entry name" value="PPM-type-like_dom_sf"/>
</dbReference>
<gene>
    <name evidence="2" type="ORF">SAMN02745124_00498</name>
</gene>
<sequence length="298" mass="32942">MLLSPEPQTAVSPAPARSRCALETLHEQGSGLQNEDVLLRAGDLLGVFDGATSLDGFLDRDGATGGYRAAQLAAQVFADEPGDLASRAQRANRAIRSAQHDHGIPLEQRQRLWSTSMAVTRLHDGWFEYCQIGDSMILLLYRDGRHELLTPEIDIDAETLLQWKRLPASAPPIQISLASQILAVRLQMNVRYGVLNGEPKSLSFLSHGRRSLSDLAGILLFTDGLLLPKSEPGEATDWQWFADLYRLGGLAGIRNHVRMLQRQDPDCRQFPRFKRHDDIAAVAITLPAGTVSPHHKPH</sequence>
<evidence type="ECO:0000313" key="2">
    <source>
        <dbReference type="EMBL" id="SHH43384.1"/>
    </source>
</evidence>
<organism evidence="2 3">
    <name type="scientific">Desulfofustis glycolicus DSM 9705</name>
    <dbReference type="NCBI Taxonomy" id="1121409"/>
    <lineage>
        <taxon>Bacteria</taxon>
        <taxon>Pseudomonadati</taxon>
        <taxon>Thermodesulfobacteriota</taxon>
        <taxon>Desulfobulbia</taxon>
        <taxon>Desulfobulbales</taxon>
        <taxon>Desulfocapsaceae</taxon>
        <taxon>Desulfofustis</taxon>
    </lineage>
</organism>
<reference evidence="2 3" key="1">
    <citation type="submission" date="2016-11" db="EMBL/GenBank/DDBJ databases">
        <authorList>
            <person name="Jaros S."/>
            <person name="Januszkiewicz K."/>
            <person name="Wedrychowicz H."/>
        </authorList>
    </citation>
    <scope>NUCLEOTIDE SEQUENCE [LARGE SCALE GENOMIC DNA]</scope>
    <source>
        <strain evidence="2 3">DSM 9705</strain>
    </source>
</reference>
<name>A0A1M5SY03_9BACT</name>
<dbReference type="AlphaFoldDB" id="A0A1M5SY03"/>
<dbReference type="SUPFAM" id="SSF81606">
    <property type="entry name" value="PP2C-like"/>
    <property type="match status" value="1"/>
</dbReference>
<evidence type="ECO:0000259" key="1">
    <source>
        <dbReference type="Pfam" id="PF13672"/>
    </source>
</evidence>
<dbReference type="STRING" id="1121409.SAMN02745124_00498"/>